<gene>
    <name evidence="2" type="ORF">SAMN05421761_102313</name>
</gene>
<dbReference type="EMBL" id="FTOP01000002">
    <property type="protein sequence ID" value="SIS64588.1"/>
    <property type="molecule type" value="Genomic_DNA"/>
</dbReference>
<dbReference type="Proteomes" id="UP000186026">
    <property type="component" value="Unassembled WGS sequence"/>
</dbReference>
<organism evidence="2 3">
    <name type="scientific">Belliella pelovolcani</name>
    <dbReference type="NCBI Taxonomy" id="529505"/>
    <lineage>
        <taxon>Bacteria</taxon>
        <taxon>Pseudomonadati</taxon>
        <taxon>Bacteroidota</taxon>
        <taxon>Cytophagia</taxon>
        <taxon>Cytophagales</taxon>
        <taxon>Cyclobacteriaceae</taxon>
        <taxon>Belliella</taxon>
    </lineage>
</organism>
<dbReference type="AlphaFoldDB" id="A0A1N7KSJ9"/>
<sequence>MDQKPKKSEEEAEDWDFSEGFGGIPDDLDLTKNIGCTGGGSRKKQKENSAQPESGKENQD</sequence>
<evidence type="ECO:0000313" key="3">
    <source>
        <dbReference type="Proteomes" id="UP000186026"/>
    </source>
</evidence>
<proteinExistence type="predicted"/>
<dbReference type="OrthoDB" id="840358at2"/>
<name>A0A1N7KSJ9_9BACT</name>
<dbReference type="RefSeq" id="WP_076498662.1">
    <property type="nucleotide sequence ID" value="NZ_FTOP01000002.1"/>
</dbReference>
<accession>A0A1N7KSJ9</accession>
<evidence type="ECO:0000256" key="1">
    <source>
        <dbReference type="SAM" id="MobiDB-lite"/>
    </source>
</evidence>
<reference evidence="3" key="1">
    <citation type="submission" date="2017-01" db="EMBL/GenBank/DDBJ databases">
        <authorList>
            <person name="Varghese N."/>
            <person name="Submissions S."/>
        </authorList>
    </citation>
    <scope>NUCLEOTIDE SEQUENCE [LARGE SCALE GENOMIC DNA]</scope>
    <source>
        <strain evidence="3">DSM 46698</strain>
    </source>
</reference>
<keyword evidence="3" id="KW-1185">Reference proteome</keyword>
<protein>
    <submittedName>
        <fullName evidence="2">Uncharacterized protein</fullName>
    </submittedName>
</protein>
<evidence type="ECO:0000313" key="2">
    <source>
        <dbReference type="EMBL" id="SIS64588.1"/>
    </source>
</evidence>
<feature type="region of interest" description="Disordered" evidence="1">
    <location>
        <begin position="1"/>
        <end position="60"/>
    </location>
</feature>
<dbReference type="STRING" id="529505.SAMN05421761_102313"/>